<gene>
    <name evidence="3" type="ORF">VSQ78_03750</name>
</gene>
<reference evidence="3 4" key="1">
    <citation type="submission" date="2024-01" db="EMBL/GenBank/DDBJ databases">
        <title>Genome mining of biosynthetic gene clusters to explore secondary metabolites of Streptomyces sp.</title>
        <authorList>
            <person name="Baig A."/>
            <person name="Ajitkumar Shintre N."/>
            <person name="Kumar H."/>
            <person name="Anbarasu A."/>
            <person name="Ramaiah S."/>
        </authorList>
    </citation>
    <scope>NUCLEOTIDE SEQUENCE [LARGE SCALE GENOMIC DNA]</scope>
    <source>
        <strain evidence="3 4">A01</strain>
    </source>
</reference>
<name>A0ABV5DQD0_9ACTN</name>
<dbReference type="InterPro" id="IPR007278">
    <property type="entry name" value="DUF397"/>
</dbReference>
<dbReference type="RefSeq" id="WP_376736781.1">
    <property type="nucleotide sequence ID" value="NZ_JAYMRS010000001.1"/>
</dbReference>
<proteinExistence type="predicted"/>
<feature type="compositionally biased region" description="Polar residues" evidence="1">
    <location>
        <begin position="1"/>
        <end position="17"/>
    </location>
</feature>
<organism evidence="3 4">
    <name type="scientific">Nocardiopsis alba</name>
    <dbReference type="NCBI Taxonomy" id="53437"/>
    <lineage>
        <taxon>Bacteria</taxon>
        <taxon>Bacillati</taxon>
        <taxon>Actinomycetota</taxon>
        <taxon>Actinomycetes</taxon>
        <taxon>Streptosporangiales</taxon>
        <taxon>Nocardiopsidaceae</taxon>
        <taxon>Nocardiopsis</taxon>
    </lineage>
</organism>
<sequence length="60" mass="6630">MSNARRTWHKSSYSNAEGGQCVEVSEGRTTNVRDTRNRSLSELSMPASEWSALLSALRTG</sequence>
<accession>A0ABV5DQD0</accession>
<dbReference type="Proteomes" id="UP001585053">
    <property type="component" value="Unassembled WGS sequence"/>
</dbReference>
<protein>
    <submittedName>
        <fullName evidence="3">DUF397 domain-containing protein</fullName>
    </submittedName>
</protein>
<evidence type="ECO:0000313" key="3">
    <source>
        <dbReference type="EMBL" id="MFB8766804.1"/>
    </source>
</evidence>
<comment type="caution">
    <text evidence="3">The sequence shown here is derived from an EMBL/GenBank/DDBJ whole genome shotgun (WGS) entry which is preliminary data.</text>
</comment>
<evidence type="ECO:0000313" key="4">
    <source>
        <dbReference type="Proteomes" id="UP001585053"/>
    </source>
</evidence>
<feature type="region of interest" description="Disordered" evidence="1">
    <location>
        <begin position="1"/>
        <end position="37"/>
    </location>
</feature>
<feature type="domain" description="DUF397" evidence="2">
    <location>
        <begin position="7"/>
        <end position="58"/>
    </location>
</feature>
<keyword evidence="4" id="KW-1185">Reference proteome</keyword>
<evidence type="ECO:0000259" key="2">
    <source>
        <dbReference type="Pfam" id="PF04149"/>
    </source>
</evidence>
<evidence type="ECO:0000256" key="1">
    <source>
        <dbReference type="SAM" id="MobiDB-lite"/>
    </source>
</evidence>
<dbReference type="Pfam" id="PF04149">
    <property type="entry name" value="DUF397"/>
    <property type="match status" value="1"/>
</dbReference>
<dbReference type="EMBL" id="JAYMRS010000001">
    <property type="protein sequence ID" value="MFB8766804.1"/>
    <property type="molecule type" value="Genomic_DNA"/>
</dbReference>